<evidence type="ECO:0000313" key="1">
    <source>
        <dbReference type="EMBL" id="MFC3998233.1"/>
    </source>
</evidence>
<gene>
    <name evidence="1" type="ORF">ACFOVU_20070</name>
</gene>
<proteinExistence type="predicted"/>
<comment type="caution">
    <text evidence="1">The sequence shown here is derived from an EMBL/GenBank/DDBJ whole genome shotgun (WGS) entry which is preliminary data.</text>
</comment>
<keyword evidence="2" id="KW-1185">Reference proteome</keyword>
<dbReference type="EMBL" id="JBHSBH010000012">
    <property type="protein sequence ID" value="MFC3998233.1"/>
    <property type="molecule type" value="Genomic_DNA"/>
</dbReference>
<sequence>MDYVRLIHDIQRRPGSYGLSGGYREYVAFIMGCDAGNEWGLLAGFPQWLALKHGFEANLAWPEMISQISGRDEGGGESETLFQNLRSFLDEKKGPHFSSIIISNYLEEKMKKRGGR</sequence>
<name>A0ABV8FT29_9ACTN</name>
<organism evidence="1 2">
    <name type="scientific">Nocardiopsis sediminis</name>
    <dbReference type="NCBI Taxonomy" id="1778267"/>
    <lineage>
        <taxon>Bacteria</taxon>
        <taxon>Bacillati</taxon>
        <taxon>Actinomycetota</taxon>
        <taxon>Actinomycetes</taxon>
        <taxon>Streptosporangiales</taxon>
        <taxon>Nocardiopsidaceae</taxon>
        <taxon>Nocardiopsis</taxon>
    </lineage>
</organism>
<reference evidence="2" key="1">
    <citation type="journal article" date="2019" name="Int. J. Syst. Evol. Microbiol.">
        <title>The Global Catalogue of Microorganisms (GCM) 10K type strain sequencing project: providing services to taxonomists for standard genome sequencing and annotation.</title>
        <authorList>
            <consortium name="The Broad Institute Genomics Platform"/>
            <consortium name="The Broad Institute Genome Sequencing Center for Infectious Disease"/>
            <person name="Wu L."/>
            <person name="Ma J."/>
        </authorList>
    </citation>
    <scope>NUCLEOTIDE SEQUENCE [LARGE SCALE GENOMIC DNA]</scope>
    <source>
        <strain evidence="2">TBRC 1826</strain>
    </source>
</reference>
<dbReference type="Proteomes" id="UP001595847">
    <property type="component" value="Unassembled WGS sequence"/>
</dbReference>
<evidence type="ECO:0000313" key="2">
    <source>
        <dbReference type="Proteomes" id="UP001595847"/>
    </source>
</evidence>
<protein>
    <submittedName>
        <fullName evidence="1">Uncharacterized protein</fullName>
    </submittedName>
</protein>
<accession>A0ABV8FT29</accession>
<dbReference type="RefSeq" id="WP_378535875.1">
    <property type="nucleotide sequence ID" value="NZ_JBHSBH010000012.1"/>
</dbReference>